<evidence type="ECO:0000256" key="1">
    <source>
        <dbReference type="SAM" id="Phobius"/>
    </source>
</evidence>
<keyword evidence="1" id="KW-0472">Membrane</keyword>
<sequence>MNHHYTNTNNISNIIAFDLVITILSICALTEIISQSNSITNHDLNPNMIHHNKLTFSIAIILLFSIYKTTLLGVVIFGAEIEDLEDPELLYTLEEDIHSDYIMDFDDMV</sequence>
<keyword evidence="3" id="KW-1185">Reference proteome</keyword>
<feature type="transmembrane region" description="Helical" evidence="1">
    <location>
        <begin position="14"/>
        <end position="33"/>
    </location>
</feature>
<keyword evidence="1" id="KW-0812">Transmembrane</keyword>
<accession>A0A2P1P7D6</accession>
<dbReference type="EMBL" id="CP027845">
    <property type="protein sequence ID" value="AVP87182.1"/>
    <property type="molecule type" value="Genomic_DNA"/>
</dbReference>
<proteinExistence type="predicted"/>
<organism evidence="2 3">
    <name type="scientific">Candidatus Phycorickettsia trachydisci</name>
    <dbReference type="NCBI Taxonomy" id="2115978"/>
    <lineage>
        <taxon>Bacteria</taxon>
        <taxon>Pseudomonadati</taxon>
        <taxon>Pseudomonadota</taxon>
        <taxon>Alphaproteobacteria</taxon>
        <taxon>Rickettsiales</taxon>
        <taxon>Rickettsiaceae</taxon>
        <taxon>Candidatus Phycorickettsia</taxon>
    </lineage>
</organism>
<evidence type="ECO:0000313" key="2">
    <source>
        <dbReference type="EMBL" id="AVP87182.1"/>
    </source>
</evidence>
<protein>
    <submittedName>
        <fullName evidence="2">Uncharacterized protein</fullName>
    </submittedName>
</protein>
<dbReference type="KEGG" id="ptc:phytr_2240"/>
<name>A0A2P1P7D6_9RICK</name>
<keyword evidence="1" id="KW-1133">Transmembrane helix</keyword>
<dbReference type="RefSeq" id="WP_106874054.1">
    <property type="nucleotide sequence ID" value="NZ_CP027845.1"/>
</dbReference>
<feature type="transmembrane region" description="Helical" evidence="1">
    <location>
        <begin position="54"/>
        <end position="79"/>
    </location>
</feature>
<evidence type="ECO:0000313" key="3">
    <source>
        <dbReference type="Proteomes" id="UP000241762"/>
    </source>
</evidence>
<dbReference type="Proteomes" id="UP000241762">
    <property type="component" value="Chromosome"/>
</dbReference>
<gene>
    <name evidence="2" type="ORF">phytr_2240</name>
</gene>
<reference evidence="2 3" key="1">
    <citation type="submission" date="2018-03" db="EMBL/GenBank/DDBJ databases">
        <title>A gene transfer event suggests a long-term partnership between eustigmatophyte algae and a novel lineage of endosymbiotic bacteria.</title>
        <authorList>
            <person name="Yurchenko T."/>
            <person name="Sevcikova T."/>
            <person name="Pribyl P."/>
            <person name="El Karkouri K."/>
            <person name="Klimes V."/>
            <person name="Amaral R."/>
            <person name="Zbrankova V."/>
            <person name="Kim E."/>
            <person name="Raoult D."/>
            <person name="Santos L.M.A."/>
            <person name="Elias M."/>
        </authorList>
    </citation>
    <scope>NUCLEOTIDE SEQUENCE [LARGE SCALE GENOMIC DNA]</scope>
    <source>
        <strain evidence="2">CCALA 838</strain>
    </source>
</reference>
<dbReference type="AlphaFoldDB" id="A0A2P1P7D6"/>